<keyword evidence="1" id="KW-0456">Lyase</keyword>
<protein>
    <submittedName>
        <fullName evidence="1">2-methylisocitrate lyase-like PEP mutase family enzyme</fullName>
    </submittedName>
</protein>
<evidence type="ECO:0000313" key="2">
    <source>
        <dbReference type="Proteomes" id="UP000245778"/>
    </source>
</evidence>
<dbReference type="Proteomes" id="UP000245778">
    <property type="component" value="Unassembled WGS sequence"/>
</dbReference>
<organism evidence="1 2">
    <name type="scientific">Intestinimonas butyriciproducens</name>
    <dbReference type="NCBI Taxonomy" id="1297617"/>
    <lineage>
        <taxon>Bacteria</taxon>
        <taxon>Bacillati</taxon>
        <taxon>Bacillota</taxon>
        <taxon>Clostridia</taxon>
        <taxon>Eubacteriales</taxon>
        <taxon>Intestinimonas</taxon>
    </lineage>
</organism>
<dbReference type="InterPro" id="IPR040442">
    <property type="entry name" value="Pyrv_kinase-like_dom_sf"/>
</dbReference>
<comment type="caution">
    <text evidence="1">The sequence shown here is derived from an EMBL/GenBank/DDBJ whole genome shotgun (WGS) entry which is preliminary data.</text>
</comment>
<dbReference type="OrthoDB" id="8629576at2"/>
<sequence>MNMYDKRIRLRELMAAPECVPMMGAYDVLSAKLIEQAGFPIVYTGSFITGASQYFLADVGLVQLKDLLPLAYEIAKEVDLPIVCDVDNGWFHSGNIWRTVHEFESAGVSGIQVEDGIIGKHVSTGAVDMSKDVMCDHIRAMCEARKDPNFVIIARTDALWLKNDLEETIDRCNAYLDAGADACFITFPGSIQGMKEWRHRIHGPVVTTCIRFEDSIAQETEAGACLSCYWPNTIYAAFTAVRNTLKQFAETRDMTKVDAKFDEDELLKLLPLQKYYDQMDKYHGEKMYLGG</sequence>
<dbReference type="Gene3D" id="3.20.20.60">
    <property type="entry name" value="Phosphoenolpyruvate-binding domains"/>
    <property type="match status" value="1"/>
</dbReference>
<dbReference type="EMBL" id="QEKK01000012">
    <property type="protein sequence ID" value="PVY46966.1"/>
    <property type="molecule type" value="Genomic_DNA"/>
</dbReference>
<dbReference type="GO" id="GO:0016833">
    <property type="term" value="F:oxo-acid-lyase activity"/>
    <property type="evidence" value="ECO:0007669"/>
    <property type="project" value="UniProtKB-ARBA"/>
</dbReference>
<dbReference type="InterPro" id="IPR039556">
    <property type="entry name" value="ICL/PEPM"/>
</dbReference>
<dbReference type="PANTHER" id="PTHR42905">
    <property type="entry name" value="PHOSPHOENOLPYRUVATE CARBOXYLASE"/>
    <property type="match status" value="1"/>
</dbReference>
<accession>A0A2U1BEA7</accession>
<dbReference type="RefSeq" id="WP_075704280.1">
    <property type="nucleotide sequence ID" value="NZ_CAMREZ010000003.1"/>
</dbReference>
<gene>
    <name evidence="1" type="ORF">C7373_11221</name>
</gene>
<dbReference type="CDD" id="cd00377">
    <property type="entry name" value="ICL_PEPM"/>
    <property type="match status" value="1"/>
</dbReference>
<dbReference type="AlphaFoldDB" id="A0A2U1BEA7"/>
<dbReference type="Pfam" id="PF13714">
    <property type="entry name" value="PEP_mutase"/>
    <property type="match status" value="1"/>
</dbReference>
<dbReference type="GeneID" id="93228564"/>
<reference evidence="1 2" key="1">
    <citation type="submission" date="2018-04" db="EMBL/GenBank/DDBJ databases">
        <title>Genomic Encyclopedia of Type Strains, Phase IV (KMG-IV): sequencing the most valuable type-strain genomes for metagenomic binning, comparative biology and taxonomic classification.</title>
        <authorList>
            <person name="Goeker M."/>
        </authorList>
    </citation>
    <scope>NUCLEOTIDE SEQUENCE [LARGE SCALE GENOMIC DNA]</scope>
    <source>
        <strain evidence="1 2">DSM 26588</strain>
    </source>
</reference>
<proteinExistence type="predicted"/>
<dbReference type="InterPro" id="IPR015813">
    <property type="entry name" value="Pyrv/PenolPyrv_kinase-like_dom"/>
</dbReference>
<dbReference type="PANTHER" id="PTHR42905:SF5">
    <property type="entry name" value="CARBOXYVINYL-CARBOXYPHOSPHONATE PHOSPHORYLMUTASE, CHLOROPLASTIC"/>
    <property type="match status" value="1"/>
</dbReference>
<evidence type="ECO:0000313" key="1">
    <source>
        <dbReference type="EMBL" id="PVY46966.1"/>
    </source>
</evidence>
<dbReference type="SUPFAM" id="SSF51621">
    <property type="entry name" value="Phosphoenolpyruvate/pyruvate domain"/>
    <property type="match status" value="1"/>
</dbReference>
<name>A0A2U1BEA7_9FIRM</name>